<dbReference type="CDD" id="cd06171">
    <property type="entry name" value="Sigma70_r4"/>
    <property type="match status" value="1"/>
</dbReference>
<evidence type="ECO:0000259" key="1">
    <source>
        <dbReference type="PROSITE" id="PS50043"/>
    </source>
</evidence>
<proteinExistence type="predicted"/>
<dbReference type="PROSITE" id="PS50043">
    <property type="entry name" value="HTH_LUXR_2"/>
    <property type="match status" value="1"/>
</dbReference>
<dbReference type="GO" id="GO:0006352">
    <property type="term" value="P:DNA-templated transcription initiation"/>
    <property type="evidence" value="ECO:0007669"/>
    <property type="project" value="InterPro"/>
</dbReference>
<dbReference type="InterPro" id="IPR036388">
    <property type="entry name" value="WH-like_DNA-bd_sf"/>
</dbReference>
<dbReference type="SUPFAM" id="SSF88659">
    <property type="entry name" value="Sigma3 and sigma4 domains of RNA polymerase sigma factors"/>
    <property type="match status" value="1"/>
</dbReference>
<dbReference type="AlphaFoldDB" id="A0A6C0G0D7"/>
<keyword evidence="3" id="KW-1185">Reference proteome</keyword>
<protein>
    <submittedName>
        <fullName evidence="2">Sigma-70 family RNA polymerase sigma factor</fullName>
    </submittedName>
</protein>
<evidence type="ECO:0000313" key="3">
    <source>
        <dbReference type="Proteomes" id="UP000476064"/>
    </source>
</evidence>
<dbReference type="InterPro" id="IPR000792">
    <property type="entry name" value="Tscrpt_reg_LuxR_C"/>
</dbReference>
<dbReference type="Pfam" id="PF08281">
    <property type="entry name" value="Sigma70_r4_2"/>
    <property type="match status" value="1"/>
</dbReference>
<feature type="domain" description="HTH luxR-type" evidence="1">
    <location>
        <begin position="118"/>
        <end position="179"/>
    </location>
</feature>
<dbReference type="InterPro" id="IPR013324">
    <property type="entry name" value="RNA_pol_sigma_r3/r4-like"/>
</dbReference>
<evidence type="ECO:0000313" key="2">
    <source>
        <dbReference type="EMBL" id="QHT60659.1"/>
    </source>
</evidence>
<sequence>MAIGQLYHHSGGVTIMQMGQATPDNYRRSRKMVRALHARTQDKAQRSLIAEMIGDCDYAIEWMETGRRPGSVRGVERPMRISSWDPDWIDRYASPNARYVIERDSSSRDLTADERFRIEEAMRDLTDRERQCFMLHVVDGMSYEDIGRELHLGRSTVQVYIERSREKIEYAKLTNLFLV</sequence>
<accession>A0A6C0G0D7</accession>
<dbReference type="InterPro" id="IPR014284">
    <property type="entry name" value="RNA_pol_sigma-70_dom"/>
</dbReference>
<dbReference type="PROSITE" id="PS00622">
    <property type="entry name" value="HTH_LUXR_1"/>
    <property type="match status" value="1"/>
</dbReference>
<dbReference type="GO" id="GO:0003677">
    <property type="term" value="F:DNA binding"/>
    <property type="evidence" value="ECO:0007669"/>
    <property type="project" value="InterPro"/>
</dbReference>
<dbReference type="Proteomes" id="UP000476064">
    <property type="component" value="Chromosome"/>
</dbReference>
<name>A0A6C0G0D7_9BACL</name>
<dbReference type="GO" id="GO:0016987">
    <property type="term" value="F:sigma factor activity"/>
    <property type="evidence" value="ECO:0007669"/>
    <property type="project" value="InterPro"/>
</dbReference>
<dbReference type="Gene3D" id="1.10.10.10">
    <property type="entry name" value="Winged helix-like DNA-binding domain superfamily/Winged helix DNA-binding domain"/>
    <property type="match status" value="1"/>
</dbReference>
<dbReference type="NCBIfam" id="TIGR02937">
    <property type="entry name" value="sigma70-ECF"/>
    <property type="match status" value="1"/>
</dbReference>
<reference evidence="2 3" key="1">
    <citation type="submission" date="2020-01" db="EMBL/GenBank/DDBJ databases">
        <title>Paenibacillus sp. nov., isolated from tomato rhizosphere.</title>
        <authorList>
            <person name="Weon H.-Y."/>
            <person name="Lee S.A."/>
        </authorList>
    </citation>
    <scope>NUCLEOTIDE SEQUENCE [LARGE SCALE GENOMIC DNA]</scope>
    <source>
        <strain evidence="2 3">12200R-189</strain>
    </source>
</reference>
<dbReference type="EMBL" id="CP048209">
    <property type="protein sequence ID" value="QHT60659.1"/>
    <property type="molecule type" value="Genomic_DNA"/>
</dbReference>
<dbReference type="InterPro" id="IPR013249">
    <property type="entry name" value="RNA_pol_sigma70_r4_t2"/>
</dbReference>
<dbReference type="KEGG" id="plyc:GXP70_12390"/>
<organism evidence="2 3">
    <name type="scientific">Paenibacillus lycopersici</name>
    <dbReference type="NCBI Taxonomy" id="2704462"/>
    <lineage>
        <taxon>Bacteria</taxon>
        <taxon>Bacillati</taxon>
        <taxon>Bacillota</taxon>
        <taxon>Bacilli</taxon>
        <taxon>Bacillales</taxon>
        <taxon>Paenibacillaceae</taxon>
        <taxon>Paenibacillus</taxon>
    </lineage>
</organism>
<dbReference type="RefSeq" id="WP_162357046.1">
    <property type="nucleotide sequence ID" value="NZ_CP048209.1"/>
</dbReference>
<gene>
    <name evidence="2" type="ORF">GXP70_12390</name>
</gene>